<evidence type="ECO:0000313" key="1">
    <source>
        <dbReference type="EMBL" id="GAH39060.1"/>
    </source>
</evidence>
<feature type="non-terminal residue" evidence="1">
    <location>
        <position position="1"/>
    </location>
</feature>
<dbReference type="AlphaFoldDB" id="X1G2P7"/>
<accession>X1G2P7</accession>
<organism evidence="1">
    <name type="scientific">marine sediment metagenome</name>
    <dbReference type="NCBI Taxonomy" id="412755"/>
    <lineage>
        <taxon>unclassified sequences</taxon>
        <taxon>metagenomes</taxon>
        <taxon>ecological metagenomes</taxon>
    </lineage>
</organism>
<sequence length="373" mass="43659">ASIENILRAAYETHIDMIDGKIPKTSKTEVLLVAPFLSQESIYNNYISFGDNYLPKLAKGVDLGSGVWQEFRKHQRDKLSISDAHKYTAIAQINERLGYEERSDHNIFDQYGCDFSRAYSKSSDGFIKNLNGKLEQYWGIQYNSKGEKQFGLTFQGSIRMYMDTGQKLSIEKIKTFLDSKEGLKDIKLSEDKKYIDEACILGFKMDENNNPIYRLFSVEKVENGLPRDSEWQLGYPQLIHHNEDTGKNTYKIIPQVVITHDNGHILRGEHGLGETNYFVSKKGIYQLQDYGENWCTPKENTGKDWYENNILEDYRGVKYGYKTIFYEMNRHGNYYKILGHELDITTMKLKFHIDREYNRDRFKDDSFEYIQHS</sequence>
<name>X1G2P7_9ZZZZ</name>
<comment type="caution">
    <text evidence="1">The sequence shown here is derived from an EMBL/GenBank/DDBJ whole genome shotgun (WGS) entry which is preliminary data.</text>
</comment>
<protein>
    <submittedName>
        <fullName evidence="1">Uncharacterized protein</fullName>
    </submittedName>
</protein>
<dbReference type="EMBL" id="BARU01008273">
    <property type="protein sequence ID" value="GAH39060.1"/>
    <property type="molecule type" value="Genomic_DNA"/>
</dbReference>
<proteinExistence type="predicted"/>
<gene>
    <name evidence="1" type="ORF">S03H2_16210</name>
</gene>
<feature type="non-terminal residue" evidence="1">
    <location>
        <position position="373"/>
    </location>
</feature>
<reference evidence="1" key="1">
    <citation type="journal article" date="2014" name="Front. Microbiol.">
        <title>High frequency of phylogenetically diverse reductive dehalogenase-homologous genes in deep subseafloor sedimentary metagenomes.</title>
        <authorList>
            <person name="Kawai M."/>
            <person name="Futagami T."/>
            <person name="Toyoda A."/>
            <person name="Takaki Y."/>
            <person name="Nishi S."/>
            <person name="Hori S."/>
            <person name="Arai W."/>
            <person name="Tsubouchi T."/>
            <person name="Morono Y."/>
            <person name="Uchiyama I."/>
            <person name="Ito T."/>
            <person name="Fujiyama A."/>
            <person name="Inagaki F."/>
            <person name="Takami H."/>
        </authorList>
    </citation>
    <scope>NUCLEOTIDE SEQUENCE</scope>
    <source>
        <strain evidence="1">Expedition CK06-06</strain>
    </source>
</reference>